<accession>A0ABS0AXS2</accession>
<reference evidence="1 2" key="1">
    <citation type="submission" date="2020-01" db="EMBL/GenBank/DDBJ databases">
        <title>Draft genome sequence of Cand. Neptunochlamydia vexilliferae K9.</title>
        <authorList>
            <person name="Schulz F."/>
            <person name="Koestlbacher S."/>
            <person name="Wascher F."/>
            <person name="Pizzetti I."/>
            <person name="Horn M."/>
        </authorList>
    </citation>
    <scope>NUCLEOTIDE SEQUENCE [LARGE SCALE GENOMIC DNA]</scope>
    <source>
        <strain evidence="1 2">K9</strain>
    </source>
</reference>
<dbReference type="EMBL" id="JAAEJV010000006">
    <property type="protein sequence ID" value="MBF5058936.1"/>
    <property type="molecule type" value="Genomic_DNA"/>
</dbReference>
<sequence>MENKKYKIGDFSSLIGTIRIISDKDYQERIWVRREDPTSCDTYEATTMELYEVGDPIVEDPSDVIMTKEQYRMLKNLCQMVDEYDSLLDQPEDDEGIVNDPRWHKIIEYAKPLFDNLVRAAYCPSEIPKDALFVLPPFCTGLRYLNPLNSLEEMRIFEGNPNSPAKSRQERYVLHLVNGQAVGFNGNTTTITDVMCRQPLEDFSLSHWMTKKSDLEVFKASLLNICWLFSDSATQRKVWLEFGVSDFIESMVIFGEQVDKLEEFSVEAGPFYKSLGELSKRMKSYYEGRSVQIYTWTTPENHEEILKDPKWHEIQKYAKKVYDELQK</sequence>
<gene>
    <name evidence="1" type="ORF">NEPTK9_000436</name>
</gene>
<keyword evidence="2" id="KW-1185">Reference proteome</keyword>
<evidence type="ECO:0000313" key="2">
    <source>
        <dbReference type="Proteomes" id="UP001194714"/>
    </source>
</evidence>
<organism evidence="1 2">
    <name type="scientific">Candidatus Neptunichlamydia vexilliferae</name>
    <dbReference type="NCBI Taxonomy" id="1651774"/>
    <lineage>
        <taxon>Bacteria</taxon>
        <taxon>Pseudomonadati</taxon>
        <taxon>Chlamydiota</taxon>
        <taxon>Chlamydiia</taxon>
        <taxon>Parachlamydiales</taxon>
        <taxon>Simkaniaceae</taxon>
        <taxon>Candidatus Neptunichlamydia</taxon>
    </lineage>
</organism>
<comment type="caution">
    <text evidence="1">The sequence shown here is derived from an EMBL/GenBank/DDBJ whole genome shotgun (WGS) entry which is preliminary data.</text>
</comment>
<dbReference type="RefSeq" id="WP_194847231.1">
    <property type="nucleotide sequence ID" value="NZ_JAAEJV010000006.1"/>
</dbReference>
<name>A0ABS0AXS2_9BACT</name>
<proteinExistence type="predicted"/>
<evidence type="ECO:0000313" key="1">
    <source>
        <dbReference type="EMBL" id="MBF5058936.1"/>
    </source>
</evidence>
<protein>
    <submittedName>
        <fullName evidence="1">Uncharacterized protein</fullName>
    </submittedName>
</protein>
<dbReference type="Proteomes" id="UP001194714">
    <property type="component" value="Unassembled WGS sequence"/>
</dbReference>